<evidence type="ECO:0000313" key="13">
    <source>
        <dbReference type="Proteomes" id="UP000308267"/>
    </source>
</evidence>
<dbReference type="STRING" id="147828.A0A4S2LRT0"/>
<evidence type="ECO:0000256" key="1">
    <source>
        <dbReference type="ARBA" id="ARBA00004606"/>
    </source>
</evidence>
<keyword evidence="3" id="KW-0328">Glycosyltransferase</keyword>
<evidence type="ECO:0000256" key="3">
    <source>
        <dbReference type="ARBA" id="ARBA00022676"/>
    </source>
</evidence>
<gene>
    <name evidence="12" type="ORF">CRM22_005329</name>
</gene>
<comment type="caution">
    <text evidence="12">The sequence shown here is derived from an EMBL/GenBank/DDBJ whole genome shotgun (WGS) entry which is preliminary data.</text>
</comment>
<comment type="subcellular location">
    <subcellularLocation>
        <location evidence="1">Membrane</location>
        <topology evidence="1">Single-pass type II membrane protein</topology>
    </subcellularLocation>
</comment>
<evidence type="ECO:0000256" key="9">
    <source>
        <dbReference type="ARBA" id="ARBA00023180"/>
    </source>
</evidence>
<dbReference type="OrthoDB" id="2019572at2759"/>
<comment type="pathway">
    <text evidence="2">Protein modification; protein glycosylation.</text>
</comment>
<keyword evidence="9" id="KW-0325">Glycoprotein</keyword>
<evidence type="ECO:0000256" key="8">
    <source>
        <dbReference type="ARBA" id="ARBA00023136"/>
    </source>
</evidence>
<dbReference type="InterPro" id="IPR003406">
    <property type="entry name" value="Glyco_trans_14"/>
</dbReference>
<organism evidence="12 13">
    <name type="scientific">Opisthorchis felineus</name>
    <dbReference type="NCBI Taxonomy" id="147828"/>
    <lineage>
        <taxon>Eukaryota</taxon>
        <taxon>Metazoa</taxon>
        <taxon>Spiralia</taxon>
        <taxon>Lophotrochozoa</taxon>
        <taxon>Platyhelminthes</taxon>
        <taxon>Trematoda</taxon>
        <taxon>Digenea</taxon>
        <taxon>Opisthorchiida</taxon>
        <taxon>Opisthorchiata</taxon>
        <taxon>Opisthorchiidae</taxon>
        <taxon>Opisthorchis</taxon>
    </lineage>
</organism>
<feature type="transmembrane region" description="Helical" evidence="11">
    <location>
        <begin position="18"/>
        <end position="35"/>
    </location>
</feature>
<dbReference type="Pfam" id="PF02485">
    <property type="entry name" value="Branch"/>
    <property type="match status" value="1"/>
</dbReference>
<evidence type="ECO:0000256" key="5">
    <source>
        <dbReference type="ARBA" id="ARBA00022692"/>
    </source>
</evidence>
<accession>A0A4S2LRT0</accession>
<evidence type="ECO:0000256" key="4">
    <source>
        <dbReference type="ARBA" id="ARBA00022679"/>
    </source>
</evidence>
<evidence type="ECO:0000256" key="6">
    <source>
        <dbReference type="ARBA" id="ARBA00022968"/>
    </source>
</evidence>
<evidence type="ECO:0000256" key="11">
    <source>
        <dbReference type="SAM" id="Phobius"/>
    </source>
</evidence>
<keyword evidence="8 11" id="KW-0472">Membrane</keyword>
<reference evidence="12 13" key="1">
    <citation type="journal article" date="2019" name="BMC Genomics">
        <title>New insights from Opisthorchis felineus genome: update on genomics of the epidemiologically important liver flukes.</title>
        <authorList>
            <person name="Ershov N.I."/>
            <person name="Mordvinov V.A."/>
            <person name="Prokhortchouk E.B."/>
            <person name="Pakharukova M.Y."/>
            <person name="Gunbin K.V."/>
            <person name="Ustyantsev K."/>
            <person name="Genaev M.A."/>
            <person name="Blinov A.G."/>
            <person name="Mazur A."/>
            <person name="Boulygina E."/>
            <person name="Tsygankova S."/>
            <person name="Khrameeva E."/>
            <person name="Chekanov N."/>
            <person name="Fan G."/>
            <person name="Xiao A."/>
            <person name="Zhang H."/>
            <person name="Xu X."/>
            <person name="Yang H."/>
            <person name="Solovyev V."/>
            <person name="Lee S.M."/>
            <person name="Liu X."/>
            <person name="Afonnikov D.A."/>
            <person name="Skryabin K.G."/>
        </authorList>
    </citation>
    <scope>NUCLEOTIDE SEQUENCE [LARGE SCALE GENOMIC DNA]</scope>
    <source>
        <strain evidence="12">AK-0245</strain>
        <tissue evidence="12">Whole organism</tissue>
    </source>
</reference>
<evidence type="ECO:0000313" key="12">
    <source>
        <dbReference type="EMBL" id="TGZ66443.1"/>
    </source>
</evidence>
<proteinExistence type="inferred from homology"/>
<evidence type="ECO:0000256" key="7">
    <source>
        <dbReference type="ARBA" id="ARBA00022989"/>
    </source>
</evidence>
<dbReference type="AlphaFoldDB" id="A0A4S2LRT0"/>
<keyword evidence="5 11" id="KW-0812">Transmembrane</keyword>
<name>A0A4S2LRT0_OPIFE</name>
<dbReference type="PANTHER" id="PTHR19297">
    <property type="entry name" value="GLYCOSYLTRANSFERASE 14 FAMILY MEMBER"/>
    <property type="match status" value="1"/>
</dbReference>
<comment type="similarity">
    <text evidence="10">Belongs to the glycosyltransferase 14 family.</text>
</comment>
<dbReference type="EMBL" id="SJOL01006453">
    <property type="protein sequence ID" value="TGZ66443.1"/>
    <property type="molecule type" value="Genomic_DNA"/>
</dbReference>
<keyword evidence="6" id="KW-0735">Signal-anchor</keyword>
<dbReference type="GO" id="GO:0008375">
    <property type="term" value="F:acetylglucosaminyltransferase activity"/>
    <property type="evidence" value="ECO:0007669"/>
    <property type="project" value="TreeGrafter"/>
</dbReference>
<dbReference type="PANTHER" id="PTHR19297:SF185">
    <property type="entry name" value="BETA-1,3-GALACTOSYL-O-GLYCOSYL-GLYCOPROTEIN BETA-1,6-N-ACETYLGLUCOSAMINYLTRANSFERASE 3"/>
    <property type="match status" value="1"/>
</dbReference>
<keyword evidence="7 11" id="KW-1133">Transmembrane helix</keyword>
<evidence type="ECO:0000256" key="2">
    <source>
        <dbReference type="ARBA" id="ARBA00004922"/>
    </source>
</evidence>
<sequence length="395" mass="45703">MIHNAYSTDGFIRIMRKVIFSIFAVGFLLLLVISLREFQRPAEIIGKDTERVITENCLRSFGIPLLSYTYMITPVEKEFPLAFSLQVYTHPERVIRLLLAIHRPHNLYCVHVDAKSSKQYEQMLILAAECIGPNIFFVPDHQRTKVRWGYFTELEPDLTCSRLLLARGKRWKYWINLTGQEFPIRTNLELVLALRALNGTNLVEAIYRNRYIERLPPEGAVDLNITWFKGSVHVVVRREFVEYMNNDNKAQQLLVALKAHESRANREIFPDEAFFPTLNHNPHVFKIPGAFLGTHEETVTGMIQRLKIWKISGEPCGSGRFIRFICMLGIGDLPRLFTAPNFFANKFMPDIEPIAYDILEFWLASKTAFEAVHGVPHSSFNLSYYATHVMAWNHL</sequence>
<keyword evidence="13" id="KW-1185">Reference proteome</keyword>
<dbReference type="GO" id="GO:0016020">
    <property type="term" value="C:membrane"/>
    <property type="evidence" value="ECO:0007669"/>
    <property type="project" value="UniProtKB-SubCell"/>
</dbReference>
<keyword evidence="4" id="KW-0808">Transferase</keyword>
<protein>
    <submittedName>
        <fullName evidence="12">Uncharacterized protein</fullName>
    </submittedName>
</protein>
<dbReference type="Proteomes" id="UP000308267">
    <property type="component" value="Unassembled WGS sequence"/>
</dbReference>
<evidence type="ECO:0000256" key="10">
    <source>
        <dbReference type="ARBA" id="ARBA00038150"/>
    </source>
</evidence>